<evidence type="ECO:0000313" key="7">
    <source>
        <dbReference type="EMBL" id="CAB4585033.1"/>
    </source>
</evidence>
<dbReference type="InterPro" id="IPR029066">
    <property type="entry name" value="PLP-binding_barrel"/>
</dbReference>
<evidence type="ECO:0000313" key="12">
    <source>
        <dbReference type="EMBL" id="CAB4972376.1"/>
    </source>
</evidence>
<evidence type="ECO:0000256" key="3">
    <source>
        <dbReference type="ARBA" id="ARBA00022898"/>
    </source>
</evidence>
<dbReference type="PANTHER" id="PTHR43727:SF2">
    <property type="entry name" value="GROUP IV DECARBOXYLASE"/>
    <property type="match status" value="1"/>
</dbReference>
<dbReference type="InterPro" id="IPR000183">
    <property type="entry name" value="Orn/DAP/Arg_de-COase"/>
</dbReference>
<evidence type="ECO:0000313" key="10">
    <source>
        <dbReference type="EMBL" id="CAB4797849.1"/>
    </source>
</evidence>
<evidence type="ECO:0000313" key="9">
    <source>
        <dbReference type="EMBL" id="CAB4784733.1"/>
    </source>
</evidence>
<feature type="domain" description="Orn/DAP/Arg decarboxylase 2 C-terminal" evidence="5">
    <location>
        <begin position="304"/>
        <end position="395"/>
    </location>
</feature>
<dbReference type="EMBL" id="CAFBPL010000011">
    <property type="protein sequence ID" value="CAB5009401.1"/>
    <property type="molecule type" value="Genomic_DNA"/>
</dbReference>
<protein>
    <submittedName>
        <fullName evidence="11">Unannotated protein</fullName>
    </submittedName>
</protein>
<proteinExistence type="inferred from homology"/>
<dbReference type="AlphaFoldDB" id="A0A6J7J9L7"/>
<dbReference type="PRINTS" id="PR01181">
    <property type="entry name" value="DAPDCRBXLASE"/>
</dbReference>
<evidence type="ECO:0000256" key="2">
    <source>
        <dbReference type="ARBA" id="ARBA00022793"/>
    </source>
</evidence>
<dbReference type="GO" id="GO:0009089">
    <property type="term" value="P:lysine biosynthetic process via diaminopimelate"/>
    <property type="evidence" value="ECO:0007669"/>
    <property type="project" value="InterPro"/>
</dbReference>
<comment type="cofactor">
    <cofactor evidence="1">
        <name>pyridoxal 5'-phosphate</name>
        <dbReference type="ChEBI" id="CHEBI:597326"/>
    </cofactor>
</comment>
<dbReference type="InterPro" id="IPR002986">
    <property type="entry name" value="DAP_deCOOHase_LysA"/>
</dbReference>
<evidence type="ECO:0000256" key="1">
    <source>
        <dbReference type="ARBA" id="ARBA00001933"/>
    </source>
</evidence>
<dbReference type="InterPro" id="IPR022644">
    <property type="entry name" value="De-COase2_N"/>
</dbReference>
<dbReference type="InterPro" id="IPR022643">
    <property type="entry name" value="De-COase2_C"/>
</dbReference>
<dbReference type="PANTHER" id="PTHR43727">
    <property type="entry name" value="DIAMINOPIMELATE DECARBOXYLASE"/>
    <property type="match status" value="1"/>
</dbReference>
<keyword evidence="3" id="KW-0663">Pyridoxal phosphate</keyword>
<dbReference type="HAMAP" id="MF_02120">
    <property type="entry name" value="LysA"/>
    <property type="match status" value="1"/>
</dbReference>
<keyword evidence="4" id="KW-0456">Lyase</keyword>
<dbReference type="SUPFAM" id="SSF50621">
    <property type="entry name" value="Alanine racemase C-terminal domain-like"/>
    <property type="match status" value="1"/>
</dbReference>
<dbReference type="PRINTS" id="PR01179">
    <property type="entry name" value="ODADCRBXLASE"/>
</dbReference>
<dbReference type="Pfam" id="PF00278">
    <property type="entry name" value="Orn_DAP_Arg_deC"/>
    <property type="match status" value="1"/>
</dbReference>
<dbReference type="EMBL" id="CAFAAE010000011">
    <property type="protein sequence ID" value="CAB4784733.1"/>
    <property type="molecule type" value="Genomic_DNA"/>
</dbReference>
<accession>A0A6J7J9L7</accession>
<dbReference type="InterPro" id="IPR009006">
    <property type="entry name" value="Ala_racemase/Decarboxylase_C"/>
</dbReference>
<dbReference type="Gene3D" id="3.20.20.10">
    <property type="entry name" value="Alanine racemase"/>
    <property type="match status" value="1"/>
</dbReference>
<dbReference type="Gene3D" id="2.40.37.10">
    <property type="entry name" value="Lyase, Ornithine Decarboxylase, Chain A, domain 1"/>
    <property type="match status" value="1"/>
</dbReference>
<dbReference type="EMBL" id="CAFBOI010000012">
    <property type="protein sequence ID" value="CAB4972376.1"/>
    <property type="molecule type" value="Genomic_DNA"/>
</dbReference>
<dbReference type="SUPFAM" id="SSF51419">
    <property type="entry name" value="PLP-binding barrel"/>
    <property type="match status" value="1"/>
</dbReference>
<name>A0A6J7J9L7_9ZZZZ</name>
<organism evidence="11">
    <name type="scientific">freshwater metagenome</name>
    <dbReference type="NCBI Taxonomy" id="449393"/>
    <lineage>
        <taxon>unclassified sequences</taxon>
        <taxon>metagenomes</taxon>
        <taxon>ecological metagenomes</taxon>
    </lineage>
</organism>
<dbReference type="GO" id="GO:0008836">
    <property type="term" value="F:diaminopimelate decarboxylase activity"/>
    <property type="evidence" value="ECO:0007669"/>
    <property type="project" value="InterPro"/>
</dbReference>
<keyword evidence="2" id="KW-0210">Decarboxylase</keyword>
<dbReference type="InterPro" id="IPR022653">
    <property type="entry name" value="De-COase2_pyr-phos_BS"/>
</dbReference>
<evidence type="ECO:0000313" key="14">
    <source>
        <dbReference type="EMBL" id="CAB5058619.1"/>
    </source>
</evidence>
<evidence type="ECO:0000259" key="5">
    <source>
        <dbReference type="Pfam" id="PF00278"/>
    </source>
</evidence>
<dbReference type="Pfam" id="PF02784">
    <property type="entry name" value="Orn_Arg_deC_N"/>
    <property type="match status" value="1"/>
</dbReference>
<gene>
    <name evidence="7" type="ORF">UFOPK1791_00160</name>
    <name evidence="8" type="ORF">UFOPK2312_00664</name>
    <name evidence="9" type="ORF">UFOPK2982_00159</name>
    <name evidence="10" type="ORF">UFOPK3083_00148</name>
    <name evidence="11" type="ORF">UFOPK3783_00228</name>
    <name evidence="12" type="ORF">UFOPK3948_00223</name>
    <name evidence="13" type="ORF">UFOPK4113_00207</name>
    <name evidence="14" type="ORF">UFOPK4355_00109</name>
</gene>
<evidence type="ECO:0000259" key="6">
    <source>
        <dbReference type="Pfam" id="PF02784"/>
    </source>
</evidence>
<evidence type="ECO:0000313" key="13">
    <source>
        <dbReference type="EMBL" id="CAB5009401.1"/>
    </source>
</evidence>
<dbReference type="EMBL" id="CAFBQT010000006">
    <property type="protein sequence ID" value="CAB5058619.1"/>
    <property type="molecule type" value="Genomic_DNA"/>
</dbReference>
<feature type="domain" description="Orn/DAP/Arg decarboxylase 2 N-terminal" evidence="6">
    <location>
        <begin position="39"/>
        <end position="299"/>
    </location>
</feature>
<evidence type="ECO:0000313" key="11">
    <source>
        <dbReference type="EMBL" id="CAB4939551.1"/>
    </source>
</evidence>
<dbReference type="CDD" id="cd06828">
    <property type="entry name" value="PLPDE_III_DapDC"/>
    <property type="match status" value="1"/>
</dbReference>
<dbReference type="NCBIfam" id="TIGR01048">
    <property type="entry name" value="lysA"/>
    <property type="match status" value="1"/>
</dbReference>
<sequence length="456" mass="48836">MSAWSSNAKFVSGELEIAGCAVSALAKEFGTPLFVVDEADFYARAKAWQSALSNGFGENAGNVYYAAKAFISVEIAKWVNEVGIGLDVCTGGELEVALAAGFPTSKIELHGNNKSEAEIAKAIEVGVATIVVDSLQELARVSKLAKASNKVQAILLRLTPGVEAHTHEAISTAHEDVKFGFSIASGAAWNAVVAARSGTNLKLNGFHCHIGSQIFKSEGFELAADRLISLLAKYRDEFNEELPELDLGGGYGIAYLENEVTLDPNETMMLLASVVTNSCVANKLRVPRISIEPGRAIVGPTTATIYEVGTTKEVRLENGEVRWYVSVDGGMSDNIRPALYGAEYSVALANRNSTATLRNSRVVGKHCETGDILIREVKLASDIEPGDLLAIPATGAYGRSMASNYNHMVRPAVISVINGTARTILRRETAVDLLALDIEESARTMPSATKNERRDK</sequence>
<dbReference type="FunFam" id="3.20.20.10:FF:000003">
    <property type="entry name" value="Diaminopimelate decarboxylase"/>
    <property type="match status" value="1"/>
</dbReference>
<dbReference type="EMBL" id="CAEZWY010000064">
    <property type="protein sequence ID" value="CAB4672773.1"/>
    <property type="molecule type" value="Genomic_DNA"/>
</dbReference>
<evidence type="ECO:0000313" key="8">
    <source>
        <dbReference type="EMBL" id="CAB4672773.1"/>
    </source>
</evidence>
<reference evidence="11" key="1">
    <citation type="submission" date="2020-05" db="EMBL/GenBank/DDBJ databases">
        <authorList>
            <person name="Chiriac C."/>
            <person name="Salcher M."/>
            <person name="Ghai R."/>
            <person name="Kavagutti S V."/>
        </authorList>
    </citation>
    <scope>NUCLEOTIDE SEQUENCE</scope>
</reference>
<dbReference type="EMBL" id="CAFAAT010000006">
    <property type="protein sequence ID" value="CAB4797849.1"/>
    <property type="molecule type" value="Genomic_DNA"/>
</dbReference>
<dbReference type="PROSITE" id="PS00878">
    <property type="entry name" value="ODR_DC_2_1"/>
    <property type="match status" value="1"/>
</dbReference>
<dbReference type="EMBL" id="CAEZUF010000006">
    <property type="protein sequence ID" value="CAB4585033.1"/>
    <property type="molecule type" value="Genomic_DNA"/>
</dbReference>
<dbReference type="EMBL" id="CAFBNI010000012">
    <property type="protein sequence ID" value="CAB4939551.1"/>
    <property type="molecule type" value="Genomic_DNA"/>
</dbReference>
<evidence type="ECO:0000256" key="4">
    <source>
        <dbReference type="ARBA" id="ARBA00023239"/>
    </source>
</evidence>